<feature type="domain" description="DUF5926" evidence="1">
    <location>
        <begin position="26"/>
        <end position="292"/>
    </location>
</feature>
<evidence type="ECO:0000259" key="1">
    <source>
        <dbReference type="Pfam" id="PF19348"/>
    </source>
</evidence>
<protein>
    <submittedName>
        <fullName evidence="2">Preprotein translocase SecA</fullName>
    </submittedName>
</protein>
<gene>
    <name evidence="2" type="ORF">Afil01_61450</name>
</gene>
<accession>A0A9W6WCR0</accession>
<dbReference type="EMBL" id="BSTX01000005">
    <property type="protein sequence ID" value="GLZ81338.1"/>
    <property type="molecule type" value="Genomic_DNA"/>
</dbReference>
<dbReference type="RefSeq" id="WP_285666789.1">
    <property type="nucleotide sequence ID" value="NZ_BSTX01000005.1"/>
</dbReference>
<comment type="caution">
    <text evidence="2">The sequence shown here is derived from an EMBL/GenBank/DDBJ whole genome shotgun (WGS) entry which is preliminary data.</text>
</comment>
<keyword evidence="3" id="KW-1185">Reference proteome</keyword>
<organism evidence="2 3">
    <name type="scientific">Actinorhabdospora filicis</name>
    <dbReference type="NCBI Taxonomy" id="1785913"/>
    <lineage>
        <taxon>Bacteria</taxon>
        <taxon>Bacillati</taxon>
        <taxon>Actinomycetota</taxon>
        <taxon>Actinomycetes</taxon>
        <taxon>Micromonosporales</taxon>
        <taxon>Micromonosporaceae</taxon>
        <taxon>Actinorhabdospora</taxon>
    </lineage>
</organism>
<evidence type="ECO:0000313" key="3">
    <source>
        <dbReference type="Proteomes" id="UP001165079"/>
    </source>
</evidence>
<evidence type="ECO:0000313" key="2">
    <source>
        <dbReference type="EMBL" id="GLZ81338.1"/>
    </source>
</evidence>
<proteinExistence type="predicted"/>
<name>A0A9W6WCR0_9ACTN</name>
<reference evidence="2" key="1">
    <citation type="submission" date="2023-03" db="EMBL/GenBank/DDBJ databases">
        <title>Actinorhabdospora filicis NBRC 111898.</title>
        <authorList>
            <person name="Ichikawa N."/>
            <person name="Sato H."/>
            <person name="Tonouchi N."/>
        </authorList>
    </citation>
    <scope>NUCLEOTIDE SEQUENCE</scope>
    <source>
        <strain evidence="2">NBRC 111898</strain>
    </source>
</reference>
<dbReference type="Pfam" id="PF19348">
    <property type="entry name" value="DUF5926"/>
    <property type="match status" value="1"/>
</dbReference>
<dbReference type="Proteomes" id="UP001165079">
    <property type="component" value="Unassembled WGS sequence"/>
</dbReference>
<dbReference type="AlphaFoldDB" id="A0A9W6WCR0"/>
<sequence>MSKRNKKKNVTREPKQRVKDVYVARPFEGLPDEVDWIALRELVPAATAPLKLAEPFASQYPDREVTLATVLPLAWPAMTKPDGRVIVALQRQFQSGDVSRDIAASLLAALETEPGQTVGVPALPGEGPRLQDLLVAEPLDVTLHDTFEFWIDEEAAGDPQVKASLERANASIYPTVRVESMPGAYWCDVTDRCHLRIVLPDSEPTALAALARLSADGGLRIGIDTKFAGMFRAHGVLVPVWDLPIDVKAADCEGPVAEFAKRYAAALAVEEPLDAAQRRARDGLIGRQLTLR</sequence>
<dbReference type="InterPro" id="IPR045970">
    <property type="entry name" value="DUF5926"/>
</dbReference>